<protein>
    <recommendedName>
        <fullName evidence="1">GPI inositol-deacylase winged helix domain-containing protein</fullName>
    </recommendedName>
</protein>
<evidence type="ECO:0000259" key="1">
    <source>
        <dbReference type="Pfam" id="PF22939"/>
    </source>
</evidence>
<keyword evidence="3" id="KW-1185">Reference proteome</keyword>
<dbReference type="EMBL" id="JAAAPX010000094">
    <property type="protein sequence ID" value="KAF4232160.1"/>
    <property type="molecule type" value="Genomic_DNA"/>
</dbReference>
<evidence type="ECO:0000313" key="3">
    <source>
        <dbReference type="Proteomes" id="UP000653565"/>
    </source>
</evidence>
<dbReference type="PANTHER" id="PTHR10039:SF10">
    <property type="entry name" value="NACHT DOMAIN-CONTAINING PROTEIN"/>
    <property type="match status" value="1"/>
</dbReference>
<dbReference type="AlphaFoldDB" id="A0A8H4EE23"/>
<accession>A0A8H4EE23</accession>
<sequence>MENSIANASKLKPEIRIAQALADFKAVLSTDRRARFDKSISAFKDHPPDANDVNRLTAEINRDIQQTTRRCYGPRFVHVLQAVQQLCIGDPAIILPIQQALVTGAQVMFLWATLLLDCICMEQTDKAILQALESLPQSLSETFSRVLQQAGASNIKHRRRIVQLVMATRRPLSVEELCEALSVIPGDTTWEPGRQINNIHAALASCKCLVIIDEEEQTVRFAHHSVKQFFIARGDEPENPNPINPDEANKEMGRAILTYLNYGIFDRQVSRTVFPTIPAADAPSRRTNR</sequence>
<organism evidence="2 3">
    <name type="scientific">Aspergillus fumigatiaffinis</name>
    <dbReference type="NCBI Taxonomy" id="340414"/>
    <lineage>
        <taxon>Eukaryota</taxon>
        <taxon>Fungi</taxon>
        <taxon>Dikarya</taxon>
        <taxon>Ascomycota</taxon>
        <taxon>Pezizomycotina</taxon>
        <taxon>Eurotiomycetes</taxon>
        <taxon>Eurotiomycetidae</taxon>
        <taxon>Eurotiales</taxon>
        <taxon>Aspergillaceae</taxon>
        <taxon>Aspergillus</taxon>
        <taxon>Aspergillus subgen. Fumigati</taxon>
    </lineage>
</organism>
<gene>
    <name evidence="2" type="ORF">CNMCM6805_010109</name>
</gene>
<name>A0A8H4EE23_9EURO</name>
<reference evidence="2" key="1">
    <citation type="journal article" date="2020" name="bioRxiv">
        <title>Genomic and phenotypic heterogeneity of clinical isolates of the human pathogens Aspergillus fumigatus, Aspergillus lentulus and Aspergillus fumigatiaffinis.</title>
        <authorList>
            <person name="dos Santos R.A.C."/>
            <person name="Steenwyk J.L."/>
            <person name="Rivero-Menendez O."/>
            <person name="Mead M.E."/>
            <person name="Silva L.P."/>
            <person name="Bastos R.W."/>
            <person name="Alastruey-Izquierdo A."/>
            <person name="Goldman G.H."/>
            <person name="Rokas A."/>
        </authorList>
    </citation>
    <scope>NUCLEOTIDE SEQUENCE</scope>
    <source>
        <strain evidence="2">CNM-CM6805</strain>
    </source>
</reference>
<reference evidence="2" key="2">
    <citation type="submission" date="2020-04" db="EMBL/GenBank/DDBJ databases">
        <authorList>
            <person name="Santos R.A.C."/>
            <person name="Steenwyk J.L."/>
            <person name="Rivero-Menendez O."/>
            <person name="Mead M.E."/>
            <person name="Silva L.P."/>
            <person name="Bastos R.W."/>
            <person name="Alastruey-Izquierdo A."/>
            <person name="Goldman G.H."/>
            <person name="Rokas A."/>
        </authorList>
    </citation>
    <scope>NUCLEOTIDE SEQUENCE</scope>
    <source>
        <strain evidence="2">CNM-CM6805</strain>
    </source>
</reference>
<evidence type="ECO:0000313" key="2">
    <source>
        <dbReference type="EMBL" id="KAF4232160.1"/>
    </source>
</evidence>
<feature type="domain" description="GPI inositol-deacylase winged helix" evidence="1">
    <location>
        <begin position="155"/>
        <end position="234"/>
    </location>
</feature>
<dbReference type="Proteomes" id="UP000653565">
    <property type="component" value="Unassembled WGS sequence"/>
</dbReference>
<dbReference type="InterPro" id="IPR054471">
    <property type="entry name" value="GPIID_WHD"/>
</dbReference>
<dbReference type="Pfam" id="PF22939">
    <property type="entry name" value="WHD_GPIID"/>
    <property type="match status" value="1"/>
</dbReference>
<dbReference type="OrthoDB" id="7464126at2759"/>
<proteinExistence type="predicted"/>
<comment type="caution">
    <text evidence="2">The sequence shown here is derived from an EMBL/GenBank/DDBJ whole genome shotgun (WGS) entry which is preliminary data.</text>
</comment>
<dbReference type="PANTHER" id="PTHR10039">
    <property type="entry name" value="AMELOGENIN"/>
    <property type="match status" value="1"/>
</dbReference>